<gene>
    <name evidence="2" type="ORF">GCM10011416_21900</name>
</gene>
<evidence type="ECO:0000313" key="2">
    <source>
        <dbReference type="EMBL" id="GGH02692.1"/>
    </source>
</evidence>
<evidence type="ECO:0000256" key="1">
    <source>
        <dbReference type="SAM" id="Phobius"/>
    </source>
</evidence>
<proteinExistence type="predicted"/>
<dbReference type="AlphaFoldDB" id="A0A917I2E0"/>
<reference evidence="2" key="1">
    <citation type="journal article" date="2014" name="Int. J. Syst. Evol. Microbiol.">
        <title>Complete genome sequence of Corynebacterium casei LMG S-19264T (=DSM 44701T), isolated from a smear-ripened cheese.</title>
        <authorList>
            <consortium name="US DOE Joint Genome Institute (JGI-PGF)"/>
            <person name="Walter F."/>
            <person name="Albersmeier A."/>
            <person name="Kalinowski J."/>
            <person name="Ruckert C."/>
        </authorList>
    </citation>
    <scope>NUCLEOTIDE SEQUENCE</scope>
    <source>
        <strain evidence="2">CGMCC 1.15763</strain>
    </source>
</reference>
<sequence>MDLDKLKSTWKNQPEETNKVSKVDIYKMAHSKSSSIVKWILIIGILELLFWSGLGLIVPDSFLEVYKDFNLTGFVYYFTILHYVVVVLFLVLFYKNYTAVAIHESTKKLMNKILKVRKTVKFYVYYNLIGFVVTTIVINIVMFSHPDTLIETMNPDHLEISASKLLSVTLILQIASLLVMLLILWLFYKITYGTLLKKLNKNYKELDSLEHLN</sequence>
<dbReference type="RefSeq" id="WP_188599393.1">
    <property type="nucleotide sequence ID" value="NZ_BMJW01000003.1"/>
</dbReference>
<keyword evidence="1" id="KW-0812">Transmembrane</keyword>
<dbReference type="Proteomes" id="UP000633278">
    <property type="component" value="Unassembled WGS sequence"/>
</dbReference>
<name>A0A917I2E0_9FLAO</name>
<evidence type="ECO:0000313" key="3">
    <source>
        <dbReference type="Proteomes" id="UP000633278"/>
    </source>
</evidence>
<comment type="caution">
    <text evidence="2">The sequence shown here is derived from an EMBL/GenBank/DDBJ whole genome shotgun (WGS) entry which is preliminary data.</text>
</comment>
<feature type="transmembrane region" description="Helical" evidence="1">
    <location>
        <begin position="74"/>
        <end position="94"/>
    </location>
</feature>
<protein>
    <submittedName>
        <fullName evidence="2">Uncharacterized protein</fullName>
    </submittedName>
</protein>
<feature type="transmembrane region" description="Helical" evidence="1">
    <location>
        <begin position="36"/>
        <end position="54"/>
    </location>
</feature>
<reference evidence="2" key="2">
    <citation type="submission" date="2020-09" db="EMBL/GenBank/DDBJ databases">
        <authorList>
            <person name="Sun Q."/>
            <person name="Zhou Y."/>
        </authorList>
    </citation>
    <scope>NUCLEOTIDE SEQUENCE</scope>
    <source>
        <strain evidence="2">CGMCC 1.15763</strain>
    </source>
</reference>
<dbReference type="EMBL" id="BMJW01000003">
    <property type="protein sequence ID" value="GGH02692.1"/>
    <property type="molecule type" value="Genomic_DNA"/>
</dbReference>
<organism evidence="2 3">
    <name type="scientific">Polaribacter pacificus</name>
    <dbReference type="NCBI Taxonomy" id="1775173"/>
    <lineage>
        <taxon>Bacteria</taxon>
        <taxon>Pseudomonadati</taxon>
        <taxon>Bacteroidota</taxon>
        <taxon>Flavobacteriia</taxon>
        <taxon>Flavobacteriales</taxon>
        <taxon>Flavobacteriaceae</taxon>
    </lineage>
</organism>
<keyword evidence="1" id="KW-1133">Transmembrane helix</keyword>
<feature type="transmembrane region" description="Helical" evidence="1">
    <location>
        <begin position="122"/>
        <end position="145"/>
    </location>
</feature>
<feature type="transmembrane region" description="Helical" evidence="1">
    <location>
        <begin position="165"/>
        <end position="188"/>
    </location>
</feature>
<keyword evidence="1" id="KW-0472">Membrane</keyword>
<keyword evidence="3" id="KW-1185">Reference proteome</keyword>
<accession>A0A917I2E0</accession>